<accession>A0AA38L341</accession>
<reference evidence="3" key="1">
    <citation type="submission" date="2022-08" db="EMBL/GenBank/DDBJ databases">
        <authorList>
            <consortium name="DOE Joint Genome Institute"/>
            <person name="Min B."/>
            <person name="Riley R."/>
            <person name="Sierra-Patev S."/>
            <person name="Naranjo-Ortiz M."/>
            <person name="Looney B."/>
            <person name="Konkel Z."/>
            <person name="Slot J.C."/>
            <person name="Sakamoto Y."/>
            <person name="Steenwyk J.L."/>
            <person name="Rokas A."/>
            <person name="Carro J."/>
            <person name="Camarero S."/>
            <person name="Ferreira P."/>
            <person name="Molpeceres G."/>
            <person name="Ruiz-Duenas F.J."/>
            <person name="Serrano A."/>
            <person name="Henrissat B."/>
            <person name="Drula E."/>
            <person name="Hughes K.W."/>
            <person name="Mata J.L."/>
            <person name="Ishikawa N.K."/>
            <person name="Vargas-Isla R."/>
            <person name="Ushijima S."/>
            <person name="Smith C.A."/>
            <person name="Ahrendt S."/>
            <person name="Andreopoulos W."/>
            <person name="He G."/>
            <person name="Labutti K."/>
            <person name="Lipzen A."/>
            <person name="Ng V."/>
            <person name="Sandor L."/>
            <person name="Barry K."/>
            <person name="Martinez A.T."/>
            <person name="Xiao Y."/>
            <person name="Gibbons J.G."/>
            <person name="Terashima K."/>
            <person name="Hibbett D.S."/>
            <person name="Grigoriev I.V."/>
        </authorList>
    </citation>
    <scope>NUCLEOTIDE SEQUENCE</scope>
    <source>
        <strain evidence="3">TFB10291</strain>
    </source>
</reference>
<feature type="domain" description="Alfy-like armadillo-like repeat" evidence="2">
    <location>
        <begin position="131"/>
        <end position="190"/>
    </location>
</feature>
<dbReference type="EMBL" id="MU793442">
    <property type="protein sequence ID" value="KAJ3782992.1"/>
    <property type="molecule type" value="Genomic_DNA"/>
</dbReference>
<dbReference type="InterPro" id="IPR056252">
    <property type="entry name" value="Alfy-like_Arm-like"/>
</dbReference>
<feature type="compositionally biased region" description="Basic and acidic residues" evidence="1">
    <location>
        <begin position="78"/>
        <end position="88"/>
    </location>
</feature>
<gene>
    <name evidence="3" type="ORF">GGU10DRAFT_317611</name>
</gene>
<dbReference type="Pfam" id="PF23295">
    <property type="entry name" value="Arm_4"/>
    <property type="match status" value="2"/>
</dbReference>
<feature type="non-terminal residue" evidence="3">
    <location>
        <position position="1"/>
    </location>
</feature>
<name>A0AA38L341_9AGAR</name>
<dbReference type="Proteomes" id="UP001163798">
    <property type="component" value="Unassembled WGS sequence"/>
</dbReference>
<keyword evidence="4" id="KW-1185">Reference proteome</keyword>
<dbReference type="AlphaFoldDB" id="A0AA38L341"/>
<evidence type="ECO:0000259" key="2">
    <source>
        <dbReference type="Pfam" id="PF23295"/>
    </source>
</evidence>
<organism evidence="3 4">
    <name type="scientific">Lentinula aff. detonsa</name>
    <dbReference type="NCBI Taxonomy" id="2804958"/>
    <lineage>
        <taxon>Eukaryota</taxon>
        <taxon>Fungi</taxon>
        <taxon>Dikarya</taxon>
        <taxon>Basidiomycota</taxon>
        <taxon>Agaricomycotina</taxon>
        <taxon>Agaricomycetes</taxon>
        <taxon>Agaricomycetidae</taxon>
        <taxon>Agaricales</taxon>
        <taxon>Marasmiineae</taxon>
        <taxon>Omphalotaceae</taxon>
        <taxon>Lentinula</taxon>
    </lineage>
</organism>
<protein>
    <recommendedName>
        <fullName evidence="2">Alfy-like armadillo-like repeat domain-containing protein</fullName>
    </recommendedName>
</protein>
<feature type="domain" description="Alfy-like armadillo-like repeat" evidence="2">
    <location>
        <begin position="1"/>
        <end position="67"/>
    </location>
</feature>
<comment type="caution">
    <text evidence="3">The sequence shown here is derived from an EMBL/GenBank/DDBJ whole genome shotgun (WGS) entry which is preliminary data.</text>
</comment>
<sequence>MRNSIERLKETDGVDDTNELLSEIQRIMSLEARTKDVFRELDGFLILVGLLSTVLDVCERERRRKREGTGTGTGTGTRRRERERERESTGTGDRFSIPLIIEPPSSSSSPLPSSSPKSSSSETSPYPPPLLTTSLIFQITSLALTHHAPNMHYFHTHVGYDALRSALEELVRDEEMRVGTLVLLFSFAVGGWE</sequence>
<feature type="compositionally biased region" description="Low complexity" evidence="1">
    <location>
        <begin position="89"/>
        <end position="124"/>
    </location>
</feature>
<evidence type="ECO:0000313" key="3">
    <source>
        <dbReference type="EMBL" id="KAJ3782992.1"/>
    </source>
</evidence>
<evidence type="ECO:0000313" key="4">
    <source>
        <dbReference type="Proteomes" id="UP001163798"/>
    </source>
</evidence>
<proteinExistence type="predicted"/>
<evidence type="ECO:0000256" key="1">
    <source>
        <dbReference type="SAM" id="MobiDB-lite"/>
    </source>
</evidence>
<feature type="region of interest" description="Disordered" evidence="1">
    <location>
        <begin position="62"/>
        <end position="126"/>
    </location>
</feature>